<dbReference type="EMBL" id="VHSH01000003">
    <property type="protein sequence ID" value="TQV80871.1"/>
    <property type="molecule type" value="Genomic_DNA"/>
</dbReference>
<dbReference type="RefSeq" id="WP_142896585.1">
    <property type="nucleotide sequence ID" value="NZ_ML660054.1"/>
</dbReference>
<dbReference type="GO" id="GO:0016740">
    <property type="term" value="F:transferase activity"/>
    <property type="evidence" value="ECO:0007669"/>
    <property type="project" value="UniProtKB-KW"/>
</dbReference>
<evidence type="ECO:0000259" key="2">
    <source>
        <dbReference type="PROSITE" id="PS50405"/>
    </source>
</evidence>
<dbReference type="Gene3D" id="3.40.30.10">
    <property type="entry name" value="Glutaredoxin"/>
    <property type="match status" value="1"/>
</dbReference>
<dbReference type="InterPro" id="IPR054416">
    <property type="entry name" value="GST_UstS-like_C"/>
</dbReference>
<dbReference type="InterPro" id="IPR004045">
    <property type="entry name" value="Glutathione_S-Trfase_N"/>
</dbReference>
<protein>
    <submittedName>
        <fullName evidence="3">Glutathione S-transferase family protein</fullName>
    </submittedName>
</protein>
<dbReference type="InterPro" id="IPR050983">
    <property type="entry name" value="GST_Omega/HSP26"/>
</dbReference>
<evidence type="ECO:0000313" key="3">
    <source>
        <dbReference type="EMBL" id="TQV80871.1"/>
    </source>
</evidence>
<dbReference type="SUPFAM" id="SSF47616">
    <property type="entry name" value="GST C-terminal domain-like"/>
    <property type="match status" value="1"/>
</dbReference>
<dbReference type="Pfam" id="PF13417">
    <property type="entry name" value="GST_N_3"/>
    <property type="match status" value="1"/>
</dbReference>
<comment type="caution">
    <text evidence="3">The sequence shown here is derived from an EMBL/GenBank/DDBJ whole genome shotgun (WGS) entry which is preliminary data.</text>
</comment>
<dbReference type="InterPro" id="IPR010987">
    <property type="entry name" value="Glutathione-S-Trfase_C-like"/>
</dbReference>
<evidence type="ECO:0000259" key="1">
    <source>
        <dbReference type="PROSITE" id="PS50404"/>
    </source>
</evidence>
<dbReference type="PANTHER" id="PTHR43968:SF6">
    <property type="entry name" value="GLUTATHIONE S-TRANSFERASE OMEGA"/>
    <property type="match status" value="1"/>
</dbReference>
<dbReference type="AlphaFoldDB" id="A0A545TUN6"/>
<dbReference type="SUPFAM" id="SSF52833">
    <property type="entry name" value="Thioredoxin-like"/>
    <property type="match status" value="1"/>
</dbReference>
<dbReference type="Pfam" id="PF22041">
    <property type="entry name" value="GST_C_7"/>
    <property type="match status" value="1"/>
</dbReference>
<dbReference type="OrthoDB" id="508035at2"/>
<dbReference type="CDD" id="cd03202">
    <property type="entry name" value="GST_C_etherase_LigE"/>
    <property type="match status" value="1"/>
</dbReference>
<proteinExistence type="predicted"/>
<name>A0A545TUN6_9PROT</name>
<feature type="domain" description="GST N-terminal" evidence="1">
    <location>
        <begin position="8"/>
        <end position="84"/>
    </location>
</feature>
<keyword evidence="3" id="KW-0808">Transferase</keyword>
<evidence type="ECO:0000313" key="4">
    <source>
        <dbReference type="Proteomes" id="UP000315252"/>
    </source>
</evidence>
<reference evidence="3 4" key="1">
    <citation type="submission" date="2019-06" db="EMBL/GenBank/DDBJ databases">
        <title>Whole genome sequence for Rhodospirillaceae sp. R148.</title>
        <authorList>
            <person name="Wang G."/>
        </authorList>
    </citation>
    <scope>NUCLEOTIDE SEQUENCE [LARGE SCALE GENOMIC DNA]</scope>
    <source>
        <strain evidence="3 4">R148</strain>
    </source>
</reference>
<sequence length="231" mass="25801">MTITLYDLAGAQDDHRFSPYCWRIKMALAHKGLAYEALPWRFTEKERIAASGQGSVPVIEDAGRHLHDSWEIAAYLDEAYPEAPALFPGEGARSASLFLKFWTERVLHPLLMRLILTDVHGGLHEKDKDYFRTSREKMLKTSLEAVCEDRDTHLANLGKGLAPLRATLEAQAFLGGEAPTFADYIVFGAFQWARCSSSFEVLPSEDAVKAWRQRLLEMHGGLAANAVRPAA</sequence>
<accession>A0A545TUN6</accession>
<dbReference type="Gene3D" id="1.20.1050.10">
    <property type="match status" value="1"/>
</dbReference>
<dbReference type="InterPro" id="IPR036282">
    <property type="entry name" value="Glutathione-S-Trfase_C_sf"/>
</dbReference>
<dbReference type="GO" id="GO:0005737">
    <property type="term" value="C:cytoplasm"/>
    <property type="evidence" value="ECO:0007669"/>
    <property type="project" value="TreeGrafter"/>
</dbReference>
<dbReference type="PROSITE" id="PS50405">
    <property type="entry name" value="GST_CTER"/>
    <property type="match status" value="1"/>
</dbReference>
<dbReference type="PANTHER" id="PTHR43968">
    <property type="match status" value="1"/>
</dbReference>
<dbReference type="InterPro" id="IPR036249">
    <property type="entry name" value="Thioredoxin-like_sf"/>
</dbReference>
<dbReference type="SFLD" id="SFLDS00019">
    <property type="entry name" value="Glutathione_Transferase_(cytos"/>
    <property type="match status" value="1"/>
</dbReference>
<feature type="domain" description="GST C-terminal" evidence="2">
    <location>
        <begin position="89"/>
        <end position="231"/>
    </location>
</feature>
<organism evidence="3 4">
    <name type="scientific">Denitrobaculum tricleocarpae</name>
    <dbReference type="NCBI Taxonomy" id="2591009"/>
    <lineage>
        <taxon>Bacteria</taxon>
        <taxon>Pseudomonadati</taxon>
        <taxon>Pseudomonadota</taxon>
        <taxon>Alphaproteobacteria</taxon>
        <taxon>Rhodospirillales</taxon>
        <taxon>Rhodospirillaceae</taxon>
        <taxon>Denitrobaculum</taxon>
    </lineage>
</organism>
<keyword evidence="4" id="KW-1185">Reference proteome</keyword>
<dbReference type="Proteomes" id="UP000315252">
    <property type="component" value="Unassembled WGS sequence"/>
</dbReference>
<dbReference type="InterPro" id="IPR040079">
    <property type="entry name" value="Glutathione_S-Trfase"/>
</dbReference>
<dbReference type="PROSITE" id="PS50404">
    <property type="entry name" value="GST_NTER"/>
    <property type="match status" value="1"/>
</dbReference>
<gene>
    <name evidence="3" type="ORF">FKG95_12040</name>
</gene>